<keyword evidence="3" id="KW-0732">Signal</keyword>
<reference evidence="4 5" key="1">
    <citation type="submission" date="2019-09" db="EMBL/GenBank/DDBJ databases">
        <authorList>
            <person name="Ou C."/>
        </authorList>
    </citation>
    <scope>NUCLEOTIDE SEQUENCE [LARGE SCALE GENOMIC DNA]</scope>
    <source>
        <strain evidence="4">S2</strain>
        <tissue evidence="4">Leaf</tissue>
    </source>
</reference>
<dbReference type="Gene3D" id="2.80.10.50">
    <property type="match status" value="2"/>
</dbReference>
<dbReference type="GO" id="GO:0004866">
    <property type="term" value="F:endopeptidase inhibitor activity"/>
    <property type="evidence" value="ECO:0007669"/>
    <property type="project" value="InterPro"/>
</dbReference>
<organism evidence="4 5">
    <name type="scientific">Pyrus ussuriensis x Pyrus communis</name>
    <dbReference type="NCBI Taxonomy" id="2448454"/>
    <lineage>
        <taxon>Eukaryota</taxon>
        <taxon>Viridiplantae</taxon>
        <taxon>Streptophyta</taxon>
        <taxon>Embryophyta</taxon>
        <taxon>Tracheophyta</taxon>
        <taxon>Spermatophyta</taxon>
        <taxon>Magnoliopsida</taxon>
        <taxon>eudicotyledons</taxon>
        <taxon>Gunneridae</taxon>
        <taxon>Pentapetalae</taxon>
        <taxon>rosids</taxon>
        <taxon>fabids</taxon>
        <taxon>Rosales</taxon>
        <taxon>Rosaceae</taxon>
        <taxon>Amygdaloideae</taxon>
        <taxon>Maleae</taxon>
        <taxon>Pyrus</taxon>
    </lineage>
</organism>
<feature type="chain" id="PRO_5024443291" evidence="3">
    <location>
        <begin position="25"/>
        <end position="132"/>
    </location>
</feature>
<evidence type="ECO:0000313" key="4">
    <source>
        <dbReference type="EMBL" id="KAB2605468.1"/>
    </source>
</evidence>
<dbReference type="OrthoDB" id="1918435at2759"/>
<keyword evidence="5" id="KW-1185">Reference proteome</keyword>
<feature type="signal peptide" evidence="3">
    <location>
        <begin position="1"/>
        <end position="24"/>
    </location>
</feature>
<dbReference type="InterPro" id="IPR002160">
    <property type="entry name" value="Prot_inh_Kunz-lg"/>
</dbReference>
<evidence type="ECO:0000256" key="2">
    <source>
        <dbReference type="ARBA" id="ARBA00023157"/>
    </source>
</evidence>
<evidence type="ECO:0000313" key="5">
    <source>
        <dbReference type="Proteomes" id="UP000327157"/>
    </source>
</evidence>
<evidence type="ECO:0000256" key="1">
    <source>
        <dbReference type="ARBA" id="ARBA00005440"/>
    </source>
</evidence>
<dbReference type="InterPro" id="IPR011065">
    <property type="entry name" value="Kunitz_inhibitor_STI-like_sf"/>
</dbReference>
<evidence type="ECO:0000256" key="3">
    <source>
        <dbReference type="SAM" id="SignalP"/>
    </source>
</evidence>
<dbReference type="EMBL" id="SMOL01000559">
    <property type="protein sequence ID" value="KAB2605468.1"/>
    <property type="molecule type" value="Genomic_DNA"/>
</dbReference>
<dbReference type="AlphaFoldDB" id="A0A5N5FQQ9"/>
<dbReference type="Pfam" id="PF00197">
    <property type="entry name" value="Kunitz_legume"/>
    <property type="match status" value="2"/>
</dbReference>
<gene>
    <name evidence="4" type="ORF">D8674_005185</name>
</gene>
<reference evidence="5" key="2">
    <citation type="submission" date="2019-10" db="EMBL/GenBank/DDBJ databases">
        <title>A de novo genome assembly of a pear dwarfing rootstock.</title>
        <authorList>
            <person name="Wang F."/>
            <person name="Wang J."/>
            <person name="Li S."/>
            <person name="Zhang Y."/>
            <person name="Fang M."/>
            <person name="Ma L."/>
            <person name="Zhao Y."/>
            <person name="Jiang S."/>
        </authorList>
    </citation>
    <scope>NUCLEOTIDE SEQUENCE [LARGE SCALE GENOMIC DNA]</scope>
</reference>
<proteinExistence type="inferred from homology"/>
<dbReference type="SUPFAM" id="SSF50386">
    <property type="entry name" value="STI-like"/>
    <property type="match status" value="1"/>
</dbReference>
<dbReference type="PANTHER" id="PTHR33107:SF81">
    <property type="entry name" value="TRYPSIN INHIBITOR A"/>
    <property type="match status" value="1"/>
</dbReference>
<accession>A0A5N5FQQ9</accession>
<comment type="caution">
    <text evidence="4">The sequence shown here is derived from an EMBL/GenBank/DDBJ whole genome shotgun (WGS) entry which is preliminary data.</text>
</comment>
<sequence length="132" mass="14788">MMSMKFISSFLSFTLLMMAISTLAQTSNDTAGSPVLDTTGQPLQRGVEYYIKPAVTENGGRLIDRRNGTCPFYIIREGNRLYSLLWCPYEACPICKFNCRATWVGVLVENGKRLLALDGSALPVEFERHNID</sequence>
<reference evidence="4 5" key="3">
    <citation type="submission" date="2019-11" db="EMBL/GenBank/DDBJ databases">
        <title>A de novo genome assembly of a pear dwarfing rootstock.</title>
        <authorList>
            <person name="Wang F."/>
            <person name="Wang J."/>
            <person name="Li S."/>
            <person name="Zhang Y."/>
            <person name="Fang M."/>
            <person name="Ma L."/>
            <person name="Zhao Y."/>
            <person name="Jiang S."/>
        </authorList>
    </citation>
    <scope>NUCLEOTIDE SEQUENCE [LARGE SCALE GENOMIC DNA]</scope>
    <source>
        <strain evidence="4">S2</strain>
        <tissue evidence="4">Leaf</tissue>
    </source>
</reference>
<dbReference type="PANTHER" id="PTHR33107">
    <property type="entry name" value="KUNITZ TRYPSIN INHIBITOR 2"/>
    <property type="match status" value="1"/>
</dbReference>
<comment type="similarity">
    <text evidence="1">Belongs to the protease inhibitor I3 (leguminous Kunitz-type inhibitor) family.</text>
</comment>
<dbReference type="PROSITE" id="PS00283">
    <property type="entry name" value="SOYBEAN_KUNITZ"/>
    <property type="match status" value="1"/>
</dbReference>
<name>A0A5N5FQQ9_9ROSA</name>
<protein>
    <submittedName>
        <fullName evidence="4">Aspartic protease inhibitor 11-like</fullName>
    </submittedName>
</protein>
<dbReference type="Proteomes" id="UP000327157">
    <property type="component" value="Chromosome 11"/>
</dbReference>
<keyword evidence="2" id="KW-1015">Disulfide bond</keyword>